<protein>
    <recommendedName>
        <fullName evidence="10">diaminopimelate decarboxylase</fullName>
        <ecNumber evidence="10">4.1.1.20</ecNumber>
    </recommendedName>
</protein>
<dbReference type="EMBL" id="UOGB01000227">
    <property type="protein sequence ID" value="VAX22134.1"/>
    <property type="molecule type" value="Genomic_DNA"/>
</dbReference>
<dbReference type="InterPro" id="IPR009006">
    <property type="entry name" value="Ala_racemase/Decarboxylase_C"/>
</dbReference>
<keyword evidence="5" id="KW-0457">Lysine biosynthesis</keyword>
<evidence type="ECO:0000256" key="4">
    <source>
        <dbReference type="ARBA" id="ARBA00022898"/>
    </source>
</evidence>
<dbReference type="EC" id="4.1.1.20" evidence="10"/>
<name>A0A3B1CDJ8_9ZZZZ</name>
<feature type="domain" description="Orn/DAP/Arg decarboxylase 2 C-terminal" evidence="11">
    <location>
        <begin position="29"/>
        <end position="371"/>
    </location>
</feature>
<dbReference type="PRINTS" id="PR01181">
    <property type="entry name" value="DAPDCRBXLASE"/>
</dbReference>
<comment type="similarity">
    <text evidence="9">Belongs to the Orn/Lys/Arg decarboxylase class-II family. LysA subfamily.</text>
</comment>
<dbReference type="PRINTS" id="PR01179">
    <property type="entry name" value="ODADCRBXLASE"/>
</dbReference>
<dbReference type="Pfam" id="PF02784">
    <property type="entry name" value="Orn_Arg_deC_N"/>
    <property type="match status" value="1"/>
</dbReference>
<keyword evidence="3" id="KW-0210">Decarboxylase</keyword>
<dbReference type="GO" id="GO:0009089">
    <property type="term" value="P:lysine biosynthetic process via diaminopimelate"/>
    <property type="evidence" value="ECO:0007669"/>
    <property type="project" value="InterPro"/>
</dbReference>
<evidence type="ECO:0000256" key="9">
    <source>
        <dbReference type="ARBA" id="ARBA00060983"/>
    </source>
</evidence>
<dbReference type="Gene3D" id="3.20.20.10">
    <property type="entry name" value="Alanine racemase"/>
    <property type="match status" value="1"/>
</dbReference>
<dbReference type="InterPro" id="IPR022644">
    <property type="entry name" value="De-COase2_N"/>
</dbReference>
<keyword evidence="4" id="KW-0663">Pyridoxal phosphate</keyword>
<proteinExistence type="inferred from homology"/>
<evidence type="ECO:0000313" key="13">
    <source>
        <dbReference type="EMBL" id="VAX22134.1"/>
    </source>
</evidence>
<dbReference type="Gene3D" id="2.40.37.10">
    <property type="entry name" value="Lyase, Ornithine Decarboxylase, Chain A, domain 1"/>
    <property type="match status" value="1"/>
</dbReference>
<dbReference type="SUPFAM" id="SSF51419">
    <property type="entry name" value="PLP-binding barrel"/>
    <property type="match status" value="1"/>
</dbReference>
<comment type="pathway">
    <text evidence="8">Amino-acid biosynthesis; L-lysine biosynthesis via DAP pathway; L-lysine from DL-2,6-diaminopimelate: step 1/1.</text>
</comment>
<evidence type="ECO:0000256" key="5">
    <source>
        <dbReference type="ARBA" id="ARBA00023154"/>
    </source>
</evidence>
<dbReference type="InterPro" id="IPR029066">
    <property type="entry name" value="PLP-binding_barrel"/>
</dbReference>
<reference evidence="13" key="1">
    <citation type="submission" date="2018-06" db="EMBL/GenBank/DDBJ databases">
        <authorList>
            <person name="Zhirakovskaya E."/>
        </authorList>
    </citation>
    <scope>NUCLEOTIDE SEQUENCE</scope>
</reference>
<evidence type="ECO:0000256" key="8">
    <source>
        <dbReference type="ARBA" id="ARBA00060643"/>
    </source>
</evidence>
<dbReference type="CDD" id="cd06828">
    <property type="entry name" value="PLPDE_III_DapDC"/>
    <property type="match status" value="1"/>
</dbReference>
<evidence type="ECO:0000256" key="7">
    <source>
        <dbReference type="ARBA" id="ARBA00050464"/>
    </source>
</evidence>
<dbReference type="PANTHER" id="PTHR43727:SF2">
    <property type="entry name" value="GROUP IV DECARBOXYLASE"/>
    <property type="match status" value="1"/>
</dbReference>
<organism evidence="13">
    <name type="scientific">hydrothermal vent metagenome</name>
    <dbReference type="NCBI Taxonomy" id="652676"/>
    <lineage>
        <taxon>unclassified sequences</taxon>
        <taxon>metagenomes</taxon>
        <taxon>ecological metagenomes</taxon>
    </lineage>
</organism>
<comment type="cofactor">
    <cofactor evidence="1">
        <name>pyridoxal 5'-phosphate</name>
        <dbReference type="ChEBI" id="CHEBI:597326"/>
    </cofactor>
</comment>
<evidence type="ECO:0000256" key="6">
    <source>
        <dbReference type="ARBA" id="ARBA00023239"/>
    </source>
</evidence>
<dbReference type="AlphaFoldDB" id="A0A3B1CDJ8"/>
<accession>A0A3B1CDJ8</accession>
<dbReference type="SUPFAM" id="SSF50621">
    <property type="entry name" value="Alanine racemase C-terminal domain-like"/>
    <property type="match status" value="1"/>
</dbReference>
<keyword evidence="6 13" id="KW-0456">Lyase</keyword>
<dbReference type="NCBIfam" id="TIGR01048">
    <property type="entry name" value="lysA"/>
    <property type="match status" value="1"/>
</dbReference>
<dbReference type="PROSITE" id="PS00879">
    <property type="entry name" value="ODR_DC_2_2"/>
    <property type="match status" value="1"/>
</dbReference>
<comment type="catalytic activity">
    <reaction evidence="7">
        <text>meso-2,6-diaminopimelate + H(+) = L-lysine + CO2</text>
        <dbReference type="Rhea" id="RHEA:15101"/>
        <dbReference type="ChEBI" id="CHEBI:15378"/>
        <dbReference type="ChEBI" id="CHEBI:16526"/>
        <dbReference type="ChEBI" id="CHEBI:32551"/>
        <dbReference type="ChEBI" id="CHEBI:57791"/>
        <dbReference type="EC" id="4.1.1.20"/>
    </reaction>
</comment>
<evidence type="ECO:0000256" key="2">
    <source>
        <dbReference type="ARBA" id="ARBA00022605"/>
    </source>
</evidence>
<keyword evidence="2" id="KW-0028">Amino-acid biosynthesis</keyword>
<dbReference type="InterPro" id="IPR022657">
    <property type="entry name" value="De-COase2_CS"/>
</dbReference>
<dbReference type="InterPro" id="IPR002986">
    <property type="entry name" value="DAP_deCOOHase_LysA"/>
</dbReference>
<sequence length="420" mass="46192">MHHFKYKNGQFHCEDVPLSKIAEEVGTPFYCYSHATLHRHFTVFDKAFDKVPHTICFAVKANSNLAVLRLFAKEGGGADVVSGGELFRALKAGVPADKIVYAGVGKTKEEIKQALDAGILMFNVESSQELLAIDTVAAKMGVKAPIALRINPAVDPKTHPYISTGLKTSKFGINYGQAMDEYRHAVSMENIEVVGVHKHIGSQITLVSPFVDALEKTLDVVKNLEEEGIGIRYIDIGGGLGIPYKDEAPPHPQELADNIVPMLEKTGLHIIFEPGRVIAGNAGALVTRVLYTKENEEKIFFIVDAGMNDLVRPSLYDSYQHVAPVEERVGLRRKISSDVVGPICESGDFLARDRVLPEFKPGDLMAVMSAGAYGFTMSSNYNSRPRVPEVLVKGDGYDIIRDRESYDDLVKGERIPSYLK</sequence>
<evidence type="ECO:0000256" key="10">
    <source>
        <dbReference type="ARBA" id="ARBA00066427"/>
    </source>
</evidence>
<evidence type="ECO:0000256" key="3">
    <source>
        <dbReference type="ARBA" id="ARBA00022793"/>
    </source>
</evidence>
<evidence type="ECO:0000256" key="1">
    <source>
        <dbReference type="ARBA" id="ARBA00001933"/>
    </source>
</evidence>
<dbReference type="FunFam" id="3.20.20.10:FF:000003">
    <property type="entry name" value="Diaminopimelate decarboxylase"/>
    <property type="match status" value="1"/>
</dbReference>
<dbReference type="HAMAP" id="MF_02120">
    <property type="entry name" value="LysA"/>
    <property type="match status" value="1"/>
</dbReference>
<feature type="domain" description="Orn/DAP/Arg decarboxylase 2 N-terminal" evidence="12">
    <location>
        <begin position="36"/>
        <end position="279"/>
    </location>
</feature>
<dbReference type="FunFam" id="2.40.37.10:FF:000003">
    <property type="entry name" value="Diaminopimelate decarboxylase"/>
    <property type="match status" value="1"/>
</dbReference>
<dbReference type="GO" id="GO:0008836">
    <property type="term" value="F:diaminopimelate decarboxylase activity"/>
    <property type="evidence" value="ECO:0007669"/>
    <property type="project" value="UniProtKB-EC"/>
</dbReference>
<dbReference type="PANTHER" id="PTHR43727">
    <property type="entry name" value="DIAMINOPIMELATE DECARBOXYLASE"/>
    <property type="match status" value="1"/>
</dbReference>
<dbReference type="InterPro" id="IPR000183">
    <property type="entry name" value="Orn/DAP/Arg_de-COase"/>
</dbReference>
<evidence type="ECO:0000259" key="11">
    <source>
        <dbReference type="Pfam" id="PF00278"/>
    </source>
</evidence>
<evidence type="ECO:0000259" key="12">
    <source>
        <dbReference type="Pfam" id="PF02784"/>
    </source>
</evidence>
<gene>
    <name evidence="13" type="ORF">MNBD_NITROSPINAE03-1051</name>
</gene>
<dbReference type="InterPro" id="IPR022643">
    <property type="entry name" value="De-COase2_C"/>
</dbReference>
<dbReference type="Pfam" id="PF00278">
    <property type="entry name" value="Orn_DAP_Arg_deC"/>
    <property type="match status" value="1"/>
</dbReference>